<proteinExistence type="predicted"/>
<accession>A0A7X3K6A0</accession>
<sequence length="46" mass="5118">MRALRPHLRGLIRCCNPGARSVRNQLLSHATDQHNSGPYSTCFPNA</sequence>
<organism evidence="1 2">
    <name type="scientific">Massilia cellulosiltytica</name>
    <dbReference type="NCBI Taxonomy" id="2683234"/>
    <lineage>
        <taxon>Bacteria</taxon>
        <taxon>Pseudomonadati</taxon>
        <taxon>Pseudomonadota</taxon>
        <taxon>Betaproteobacteria</taxon>
        <taxon>Burkholderiales</taxon>
        <taxon>Oxalobacteraceae</taxon>
        <taxon>Telluria group</taxon>
        <taxon>Massilia</taxon>
    </lineage>
</organism>
<name>A0A7X3K6A0_9BURK</name>
<evidence type="ECO:0000313" key="2">
    <source>
        <dbReference type="Proteomes" id="UP000443353"/>
    </source>
</evidence>
<reference evidence="1 2" key="1">
    <citation type="submission" date="2019-12" db="EMBL/GenBank/DDBJ databases">
        <authorList>
            <person name="Li C."/>
            <person name="Zhao J."/>
        </authorList>
    </citation>
    <scope>NUCLEOTIDE SEQUENCE [LARGE SCALE GENOMIC DNA]</scope>
    <source>
        <strain evidence="1 2">NEAU-DD11</strain>
    </source>
</reference>
<dbReference type="Proteomes" id="UP000443353">
    <property type="component" value="Unassembled WGS sequence"/>
</dbReference>
<dbReference type="EMBL" id="WSES01000001">
    <property type="protein sequence ID" value="MVW59237.1"/>
    <property type="molecule type" value="Genomic_DNA"/>
</dbReference>
<protein>
    <submittedName>
        <fullName evidence="1">Uncharacterized protein</fullName>
    </submittedName>
</protein>
<dbReference type="AlphaFoldDB" id="A0A7X3K6A0"/>
<gene>
    <name evidence="1" type="ORF">GPY61_04775</name>
</gene>
<evidence type="ECO:0000313" key="1">
    <source>
        <dbReference type="EMBL" id="MVW59237.1"/>
    </source>
</evidence>
<comment type="caution">
    <text evidence="1">The sequence shown here is derived from an EMBL/GenBank/DDBJ whole genome shotgun (WGS) entry which is preliminary data.</text>
</comment>
<keyword evidence="2" id="KW-1185">Reference proteome</keyword>